<evidence type="ECO:0000256" key="6">
    <source>
        <dbReference type="ARBA" id="ARBA00023125"/>
    </source>
</evidence>
<evidence type="ECO:0000256" key="5">
    <source>
        <dbReference type="ARBA" id="ARBA00022840"/>
    </source>
</evidence>
<dbReference type="SMART" id="SM00487">
    <property type="entry name" value="DEXDc"/>
    <property type="match status" value="1"/>
</dbReference>
<dbReference type="EMBL" id="MFUJ01000004">
    <property type="protein sequence ID" value="OGI79500.1"/>
    <property type="molecule type" value="Genomic_DNA"/>
</dbReference>
<dbReference type="SMART" id="SM00490">
    <property type="entry name" value="HELICc"/>
    <property type="match status" value="1"/>
</dbReference>
<dbReference type="InterPro" id="IPR045562">
    <property type="entry name" value="RecG_dom3_C"/>
</dbReference>
<evidence type="ECO:0000259" key="9">
    <source>
        <dbReference type="PROSITE" id="PS51192"/>
    </source>
</evidence>
<evidence type="ECO:0000313" key="11">
    <source>
        <dbReference type="EMBL" id="OGI79500.1"/>
    </source>
</evidence>
<dbReference type="PROSITE" id="PS51194">
    <property type="entry name" value="HELICASE_CTER"/>
    <property type="match status" value="1"/>
</dbReference>
<dbReference type="SUPFAM" id="SSF52540">
    <property type="entry name" value="P-loop containing nucleoside triphosphate hydrolases"/>
    <property type="match status" value="2"/>
</dbReference>
<evidence type="ECO:0000256" key="4">
    <source>
        <dbReference type="ARBA" id="ARBA00022806"/>
    </source>
</evidence>
<dbReference type="InterPro" id="IPR011545">
    <property type="entry name" value="DEAD/DEAH_box_helicase_dom"/>
</dbReference>
<protein>
    <recommendedName>
        <fullName evidence="8">Probable DNA 3'-5' helicase RecG</fullName>
    </recommendedName>
</protein>
<dbReference type="Pfam" id="PF19833">
    <property type="entry name" value="RecG_dom3_C"/>
    <property type="match status" value="1"/>
</dbReference>
<evidence type="ECO:0000256" key="1">
    <source>
        <dbReference type="ARBA" id="ARBA00022741"/>
    </source>
</evidence>
<dbReference type="Pfam" id="PF00270">
    <property type="entry name" value="DEAD"/>
    <property type="match status" value="1"/>
</dbReference>
<dbReference type="PANTHER" id="PTHR47964:SF1">
    <property type="entry name" value="ATP-DEPENDENT DNA HELICASE HOMOLOG RECG, CHLOROPLASTIC"/>
    <property type="match status" value="1"/>
</dbReference>
<dbReference type="CDD" id="cd04488">
    <property type="entry name" value="RecG_wedge_OBF"/>
    <property type="match status" value="1"/>
</dbReference>
<comment type="caution">
    <text evidence="11">The sequence shown here is derived from an EMBL/GenBank/DDBJ whole genome shotgun (WGS) entry which is preliminary data.</text>
</comment>
<keyword evidence="7" id="KW-0234">DNA repair</keyword>
<dbReference type="Proteomes" id="UP000177052">
    <property type="component" value="Unassembled WGS sequence"/>
</dbReference>
<dbReference type="GO" id="GO:0005524">
    <property type="term" value="F:ATP binding"/>
    <property type="evidence" value="ECO:0007669"/>
    <property type="project" value="UniProtKB-KW"/>
</dbReference>
<name>A0A1F6WC65_9BACT</name>
<evidence type="ECO:0000256" key="8">
    <source>
        <dbReference type="ARBA" id="ARBA00049819"/>
    </source>
</evidence>
<evidence type="ECO:0000259" key="10">
    <source>
        <dbReference type="PROSITE" id="PS51194"/>
    </source>
</evidence>
<feature type="domain" description="Helicase C-terminal" evidence="10">
    <location>
        <begin position="524"/>
        <end position="675"/>
    </location>
</feature>
<dbReference type="Pfam" id="PF00271">
    <property type="entry name" value="Helicase_C"/>
    <property type="match status" value="1"/>
</dbReference>
<dbReference type="InterPro" id="IPR047112">
    <property type="entry name" value="RecG/Mfd"/>
</dbReference>
<gene>
    <name evidence="11" type="ORF">A3F19_03400</name>
</gene>
<dbReference type="InterPro" id="IPR027417">
    <property type="entry name" value="P-loop_NTPase"/>
</dbReference>
<keyword evidence="3" id="KW-0378">Hydrolase</keyword>
<keyword evidence="2" id="KW-0227">DNA damage</keyword>
<keyword evidence="5" id="KW-0067">ATP-binding</keyword>
<reference evidence="11 12" key="1">
    <citation type="journal article" date="2016" name="Nat. Commun.">
        <title>Thousands of microbial genomes shed light on interconnected biogeochemical processes in an aquifer system.</title>
        <authorList>
            <person name="Anantharaman K."/>
            <person name="Brown C.T."/>
            <person name="Hug L.A."/>
            <person name="Sharon I."/>
            <person name="Castelle C.J."/>
            <person name="Probst A.J."/>
            <person name="Thomas B.C."/>
            <person name="Singh A."/>
            <person name="Wilkins M.J."/>
            <person name="Karaoz U."/>
            <person name="Brodie E.L."/>
            <person name="Williams K.H."/>
            <person name="Hubbard S.S."/>
            <person name="Banfield J.F."/>
        </authorList>
    </citation>
    <scope>NUCLEOTIDE SEQUENCE [LARGE SCALE GENOMIC DNA]</scope>
</reference>
<keyword evidence="6" id="KW-0238">DNA-binding</keyword>
<dbReference type="Pfam" id="PF17191">
    <property type="entry name" value="RecG_wedge"/>
    <property type="match status" value="1"/>
</dbReference>
<dbReference type="PANTHER" id="PTHR47964">
    <property type="entry name" value="ATP-DEPENDENT DNA HELICASE HOMOLOG RECG, CHLOROPLASTIC"/>
    <property type="match status" value="1"/>
</dbReference>
<keyword evidence="1" id="KW-0547">Nucleotide-binding</keyword>
<dbReference type="AlphaFoldDB" id="A0A1F6WC65"/>
<evidence type="ECO:0000256" key="7">
    <source>
        <dbReference type="ARBA" id="ARBA00023204"/>
    </source>
</evidence>
<dbReference type="InterPro" id="IPR001650">
    <property type="entry name" value="Helicase_C-like"/>
</dbReference>
<dbReference type="PROSITE" id="PS51192">
    <property type="entry name" value="HELICASE_ATP_BIND_1"/>
    <property type="match status" value="1"/>
</dbReference>
<feature type="domain" description="Helicase ATP-binding" evidence="9">
    <location>
        <begin position="298"/>
        <end position="491"/>
    </location>
</feature>
<keyword evidence="4" id="KW-0347">Helicase</keyword>
<proteinExistence type="predicted"/>
<dbReference type="InterPro" id="IPR033454">
    <property type="entry name" value="RecG_wedge"/>
</dbReference>
<dbReference type="Gene3D" id="2.40.50.140">
    <property type="entry name" value="Nucleic acid-binding proteins"/>
    <property type="match status" value="1"/>
</dbReference>
<evidence type="ECO:0000313" key="12">
    <source>
        <dbReference type="Proteomes" id="UP000177052"/>
    </source>
</evidence>
<sequence length="741" mass="84127">MELHDKLEIKFRLDVNQKRALRRLKLFSVSDLLFHFPVRHSDISEVKRVADLISGDMATVYGKVSKLKTKKSFRSRIPMAEGEIEDLSGKIKIIWFNQAYLAKMLRDGENVKLTGKVTASKNGIYLANPEFEKMLNMPIDSHDTLFTKEGVINTGFSYPIYAETRGITSKWFYHAIEKIFSTKGRSASGGKEVRLLDTLDDYIPGDILKKYHLPTLKTALIWIHKPKNKKDAESARKRFAFEEVFCIQLERQHDKFEYRKNKSFQVSSDKKDVEEFLQRFPFDATNSQKKSIEVILEDMAKNFPMSRLLEGDVGSGKTAVAATAAYVVVNNKPFDHIQGRLQTFGSLQTAYMAPTEILATQHFESFIEYFQHLPINIGLITGSGCRKFPAKTIGRGGGVNWTTISRPQLLKWVENGEIPILIGTHALIQKSVKFKNLALVVIDEQHRFGTSQRKKLVRKDNIAPHLLSMTATPIPRTLALTIYGDLDLSLLDEMPAGRKQIITEIITPNKREETYEQIRRELINGRQLYVICPRIFEPDPEKELALNVKSAVEEARRLKKEIFQEYEIGVLHSKMSKIKKEEVMQEFVSGKLTILCATSVVEVGVNVPNATVVIIEGAERFGLAQLHQLRGRVIRSSHQAYCYIFAEAKSEKTIARLKALKTAKNGFELAELDLTLRGAGELGGTKQWGITDLGMEAIKNIRMVEAARLEATRLIAEDPELSKYPLLKQKVHQKAGEFHFE</sequence>
<dbReference type="GO" id="GO:0006281">
    <property type="term" value="P:DNA repair"/>
    <property type="evidence" value="ECO:0007669"/>
    <property type="project" value="UniProtKB-KW"/>
</dbReference>
<organism evidence="11 12">
    <name type="scientific">Candidatus Nomurabacteria bacterium RIFCSPHIGHO2_12_FULL_37_29</name>
    <dbReference type="NCBI Taxonomy" id="1801759"/>
    <lineage>
        <taxon>Bacteria</taxon>
        <taxon>Candidatus Nomuraibacteriota</taxon>
    </lineage>
</organism>
<dbReference type="InterPro" id="IPR012340">
    <property type="entry name" value="NA-bd_OB-fold"/>
</dbReference>
<evidence type="ECO:0000256" key="3">
    <source>
        <dbReference type="ARBA" id="ARBA00022801"/>
    </source>
</evidence>
<accession>A0A1F6WC65</accession>
<dbReference type="SUPFAM" id="SSF50249">
    <property type="entry name" value="Nucleic acid-binding proteins"/>
    <property type="match status" value="1"/>
</dbReference>
<dbReference type="InterPro" id="IPR014001">
    <property type="entry name" value="Helicase_ATP-bd"/>
</dbReference>
<dbReference type="Gene3D" id="3.40.50.300">
    <property type="entry name" value="P-loop containing nucleotide triphosphate hydrolases"/>
    <property type="match status" value="2"/>
</dbReference>
<evidence type="ECO:0000256" key="2">
    <source>
        <dbReference type="ARBA" id="ARBA00022763"/>
    </source>
</evidence>
<dbReference type="GO" id="GO:0003677">
    <property type="term" value="F:DNA binding"/>
    <property type="evidence" value="ECO:0007669"/>
    <property type="project" value="UniProtKB-KW"/>
</dbReference>
<dbReference type="GO" id="GO:0003678">
    <property type="term" value="F:DNA helicase activity"/>
    <property type="evidence" value="ECO:0007669"/>
    <property type="project" value="TreeGrafter"/>
</dbReference>
<dbReference type="GO" id="GO:0016787">
    <property type="term" value="F:hydrolase activity"/>
    <property type="evidence" value="ECO:0007669"/>
    <property type="project" value="UniProtKB-KW"/>
</dbReference>